<accession>A0A210PYD0</accession>
<name>A0A210PYD0_MIZYE</name>
<dbReference type="STRING" id="6573.A0A210PYD0"/>
<dbReference type="GO" id="GO:0003723">
    <property type="term" value="F:RNA binding"/>
    <property type="evidence" value="ECO:0007669"/>
    <property type="project" value="TreeGrafter"/>
</dbReference>
<proteinExistence type="inferred from homology"/>
<evidence type="ECO:0000256" key="3">
    <source>
        <dbReference type="ARBA" id="ARBA00022694"/>
    </source>
</evidence>
<feature type="compositionally biased region" description="Polar residues" evidence="4">
    <location>
        <begin position="313"/>
        <end position="322"/>
    </location>
</feature>
<dbReference type="InterPro" id="IPR016195">
    <property type="entry name" value="Pol/histidinol_Pase-like"/>
</dbReference>
<evidence type="ECO:0000256" key="1">
    <source>
        <dbReference type="ARBA" id="ARBA00004123"/>
    </source>
</evidence>
<dbReference type="EMBL" id="NEDP02005386">
    <property type="protein sequence ID" value="OWF41497.1"/>
    <property type="molecule type" value="Genomic_DNA"/>
</dbReference>
<dbReference type="PANTHER" id="PTHR13031:SF0">
    <property type="entry name" value="RIBONUCLEASE P PROTEIN SUBUNIT P30"/>
    <property type="match status" value="1"/>
</dbReference>
<reference evidence="5 6" key="1">
    <citation type="journal article" date="2017" name="Nat. Ecol. Evol.">
        <title>Scallop genome provides insights into evolution of bilaterian karyotype and development.</title>
        <authorList>
            <person name="Wang S."/>
            <person name="Zhang J."/>
            <person name="Jiao W."/>
            <person name="Li J."/>
            <person name="Xun X."/>
            <person name="Sun Y."/>
            <person name="Guo X."/>
            <person name="Huan P."/>
            <person name="Dong B."/>
            <person name="Zhang L."/>
            <person name="Hu X."/>
            <person name="Sun X."/>
            <person name="Wang J."/>
            <person name="Zhao C."/>
            <person name="Wang Y."/>
            <person name="Wang D."/>
            <person name="Huang X."/>
            <person name="Wang R."/>
            <person name="Lv J."/>
            <person name="Li Y."/>
            <person name="Zhang Z."/>
            <person name="Liu B."/>
            <person name="Lu W."/>
            <person name="Hui Y."/>
            <person name="Liang J."/>
            <person name="Zhou Z."/>
            <person name="Hou R."/>
            <person name="Li X."/>
            <person name="Liu Y."/>
            <person name="Li H."/>
            <person name="Ning X."/>
            <person name="Lin Y."/>
            <person name="Zhao L."/>
            <person name="Xing Q."/>
            <person name="Dou J."/>
            <person name="Li Y."/>
            <person name="Mao J."/>
            <person name="Guo H."/>
            <person name="Dou H."/>
            <person name="Li T."/>
            <person name="Mu C."/>
            <person name="Jiang W."/>
            <person name="Fu Q."/>
            <person name="Fu X."/>
            <person name="Miao Y."/>
            <person name="Liu J."/>
            <person name="Yu Q."/>
            <person name="Li R."/>
            <person name="Liao H."/>
            <person name="Li X."/>
            <person name="Kong Y."/>
            <person name="Jiang Z."/>
            <person name="Chourrout D."/>
            <person name="Li R."/>
            <person name="Bao Z."/>
        </authorList>
    </citation>
    <scope>NUCLEOTIDE SEQUENCE [LARGE SCALE GENOMIC DNA]</scope>
    <source>
        <strain evidence="5 6">PY_sf001</strain>
    </source>
</reference>
<evidence type="ECO:0000313" key="5">
    <source>
        <dbReference type="EMBL" id="OWF41497.1"/>
    </source>
</evidence>
<feature type="region of interest" description="Disordered" evidence="4">
    <location>
        <begin position="313"/>
        <end position="367"/>
    </location>
</feature>
<comment type="subcellular location">
    <subcellularLocation>
        <location evidence="1">Nucleus</location>
    </subcellularLocation>
</comment>
<dbReference type="GO" id="GO:0005655">
    <property type="term" value="C:nucleolar ribonuclease P complex"/>
    <property type="evidence" value="ECO:0007669"/>
    <property type="project" value="TreeGrafter"/>
</dbReference>
<comment type="similarity">
    <text evidence="2">Belongs to the eukaryotic/archaeal RNase P protein component 3 family.</text>
</comment>
<evidence type="ECO:0000313" key="6">
    <source>
        <dbReference type="Proteomes" id="UP000242188"/>
    </source>
</evidence>
<comment type="caution">
    <text evidence="5">The sequence shown here is derived from an EMBL/GenBank/DDBJ whole genome shotgun (WGS) entry which is preliminary data.</text>
</comment>
<dbReference type="OrthoDB" id="17948at2759"/>
<keyword evidence="6" id="KW-1185">Reference proteome</keyword>
<dbReference type="InterPro" id="IPR002738">
    <property type="entry name" value="RNase_P_p30"/>
</dbReference>
<evidence type="ECO:0000256" key="4">
    <source>
        <dbReference type="SAM" id="MobiDB-lite"/>
    </source>
</evidence>
<dbReference type="Gene3D" id="3.20.20.140">
    <property type="entry name" value="Metal-dependent hydrolases"/>
    <property type="match status" value="1"/>
</dbReference>
<keyword evidence="3" id="KW-0819">tRNA processing</keyword>
<dbReference type="AlphaFoldDB" id="A0A210PYD0"/>
<dbReference type="GO" id="GO:0008033">
    <property type="term" value="P:tRNA processing"/>
    <property type="evidence" value="ECO:0007669"/>
    <property type="project" value="UniProtKB-KW"/>
</dbReference>
<organism evidence="5 6">
    <name type="scientific">Mizuhopecten yessoensis</name>
    <name type="common">Japanese scallop</name>
    <name type="synonym">Patinopecten yessoensis</name>
    <dbReference type="NCBI Taxonomy" id="6573"/>
    <lineage>
        <taxon>Eukaryota</taxon>
        <taxon>Metazoa</taxon>
        <taxon>Spiralia</taxon>
        <taxon>Lophotrochozoa</taxon>
        <taxon>Mollusca</taxon>
        <taxon>Bivalvia</taxon>
        <taxon>Autobranchia</taxon>
        <taxon>Pteriomorphia</taxon>
        <taxon>Pectinida</taxon>
        <taxon>Pectinoidea</taxon>
        <taxon>Pectinidae</taxon>
        <taxon>Mizuhopecten</taxon>
    </lineage>
</organism>
<dbReference type="Proteomes" id="UP000242188">
    <property type="component" value="Unassembled WGS sequence"/>
</dbReference>
<protein>
    <submittedName>
        <fullName evidence="5">Ribonuclease P protein subunit p30</fullName>
    </submittedName>
</protein>
<dbReference type="SUPFAM" id="SSF89550">
    <property type="entry name" value="PHP domain-like"/>
    <property type="match status" value="1"/>
</dbReference>
<feature type="compositionally biased region" description="Basic and acidic residues" evidence="4">
    <location>
        <begin position="323"/>
        <end position="335"/>
    </location>
</feature>
<evidence type="ECO:0000256" key="2">
    <source>
        <dbReference type="ARBA" id="ARBA00007331"/>
    </source>
</evidence>
<dbReference type="PANTHER" id="PTHR13031">
    <property type="entry name" value="RIBONUCLEASE P SUBUNIT P30"/>
    <property type="match status" value="1"/>
</dbReference>
<gene>
    <name evidence="5" type="ORF">KP79_PYT17386</name>
</gene>
<dbReference type="Pfam" id="PF01876">
    <property type="entry name" value="RNase_P_p30"/>
    <property type="match status" value="1"/>
</dbReference>
<sequence length="367" mass="40256">MLNVCPSEEGNGFCPQAHADTCSPRSLINYKLQRCASRVTRGLKVSPATARLSASSTLSPDLRMPETAHIKQVQAMGFDVLAISCFLEELQSTSKGKKKQKDNQSNIPLPENMILKEDDLKDVNWTRKAPRQLSRISTIISDASQTHKLAQEDIQKFDLVAVQPTSEKTFHLACMTLDIDIIIIDVTQKLPYFIRRPSVNTAIERGIHFEIQYSPAVMDSSSRVDMIHNTQSLVSVCKGKNVILSSGCEQASSIRGPYDVANLAMLFGMTQAQGKAAVCRNCRAVLFHAESRRACKSTMSAVQVKGLQTTHQPVVTECQQSHSGEKSTKADDHSTKTASSDANVLPVNMKRTNGLVDDGPPGKKLKT</sequence>